<evidence type="ECO:0008006" key="3">
    <source>
        <dbReference type="Google" id="ProtNLM"/>
    </source>
</evidence>
<dbReference type="EMBL" id="BNCD01000001">
    <property type="protein sequence ID" value="GHH69853.1"/>
    <property type="molecule type" value="Genomic_DNA"/>
</dbReference>
<reference evidence="1" key="1">
    <citation type="journal article" date="2014" name="Int. J. Syst. Evol. Microbiol.">
        <title>Complete genome sequence of Corynebacterium casei LMG S-19264T (=DSM 44701T), isolated from a smear-ripened cheese.</title>
        <authorList>
            <consortium name="US DOE Joint Genome Institute (JGI-PGF)"/>
            <person name="Walter F."/>
            <person name="Albersmeier A."/>
            <person name="Kalinowski J."/>
            <person name="Ruckert C."/>
        </authorList>
    </citation>
    <scope>NUCLEOTIDE SEQUENCE</scope>
    <source>
        <strain evidence="1">JCM 5069</strain>
    </source>
</reference>
<evidence type="ECO:0000313" key="2">
    <source>
        <dbReference type="Proteomes" id="UP000603708"/>
    </source>
</evidence>
<comment type="caution">
    <text evidence="1">The sequence shown here is derived from an EMBL/GenBank/DDBJ whole genome shotgun (WGS) entry which is preliminary data.</text>
</comment>
<name>A0A919KRL3_9ACTN</name>
<accession>A0A919KRL3</accession>
<dbReference type="RefSeq" id="WP_189928989.1">
    <property type="nucleotide sequence ID" value="NZ_BNCD01000001.1"/>
</dbReference>
<organism evidence="1 2">
    <name type="scientific">Streptomyces sulfonofaciens</name>
    <dbReference type="NCBI Taxonomy" id="68272"/>
    <lineage>
        <taxon>Bacteria</taxon>
        <taxon>Bacillati</taxon>
        <taxon>Actinomycetota</taxon>
        <taxon>Actinomycetes</taxon>
        <taxon>Kitasatosporales</taxon>
        <taxon>Streptomycetaceae</taxon>
        <taxon>Streptomyces</taxon>
    </lineage>
</organism>
<proteinExistence type="predicted"/>
<protein>
    <recommendedName>
        <fullName evidence="3">DUF3800 domain-containing protein</fullName>
    </recommendedName>
</protein>
<dbReference type="Proteomes" id="UP000603708">
    <property type="component" value="Unassembled WGS sequence"/>
</dbReference>
<keyword evidence="2" id="KW-1185">Reference proteome</keyword>
<evidence type="ECO:0000313" key="1">
    <source>
        <dbReference type="EMBL" id="GHH69853.1"/>
    </source>
</evidence>
<gene>
    <name evidence="1" type="ORF">GCM10018793_02960</name>
</gene>
<dbReference type="AlphaFoldDB" id="A0A919KRL3"/>
<reference evidence="1" key="2">
    <citation type="submission" date="2020-09" db="EMBL/GenBank/DDBJ databases">
        <authorList>
            <person name="Sun Q."/>
            <person name="Ohkuma M."/>
        </authorList>
    </citation>
    <scope>NUCLEOTIDE SEQUENCE</scope>
    <source>
        <strain evidence="1">JCM 5069</strain>
    </source>
</reference>
<sequence length="269" mass="30095">MHWLFADETNVTPDQGKFFIYGGLIGTPGQIVDCHNAIKEIRARFGFVDTDQFKFHTRSRPKQISLQDWNQAKSEALKAGRAAGVKMLAYVVHHGIAKGAEGSAKVEFALNTLISHFDLRYLAQHGNAYGAVCIDRIDEEFGYRHLRDRFQKPLLLPDGRKVALERVVHYSMTCDGASHMSSLFDLAVGGFRYCVNTAMGVGKDEVAEQIMPSIADMMWGVQRGDRFQIGDYGLVKRPVIVKSEAFKADYDELTRLLGEYSNKPTASVI</sequence>